<reference evidence="2" key="1">
    <citation type="submission" date="2018-11" db="EMBL/GenBank/DDBJ databases">
        <authorList>
            <consortium name="Pathogen Informatics"/>
        </authorList>
    </citation>
    <scope>NUCLEOTIDE SEQUENCE</scope>
</reference>
<keyword evidence="3" id="KW-1185">Reference proteome</keyword>
<gene>
    <name evidence="2" type="ORF">PXEA_LOCUS23759</name>
</gene>
<comment type="caution">
    <text evidence="2">The sequence shown here is derived from an EMBL/GenBank/DDBJ whole genome shotgun (WGS) entry which is preliminary data.</text>
</comment>
<protein>
    <submittedName>
        <fullName evidence="2">Uncharacterized protein</fullName>
    </submittedName>
</protein>
<dbReference type="EMBL" id="CAAALY010111250">
    <property type="protein sequence ID" value="VEL30319.1"/>
    <property type="molecule type" value="Genomic_DNA"/>
</dbReference>
<dbReference type="AlphaFoldDB" id="A0A3S5CL80"/>
<name>A0A3S5CL80_9PLAT</name>
<organism evidence="2 3">
    <name type="scientific">Protopolystoma xenopodis</name>
    <dbReference type="NCBI Taxonomy" id="117903"/>
    <lineage>
        <taxon>Eukaryota</taxon>
        <taxon>Metazoa</taxon>
        <taxon>Spiralia</taxon>
        <taxon>Lophotrochozoa</taxon>
        <taxon>Platyhelminthes</taxon>
        <taxon>Monogenea</taxon>
        <taxon>Polyopisthocotylea</taxon>
        <taxon>Polystomatidea</taxon>
        <taxon>Polystomatidae</taxon>
        <taxon>Protopolystoma</taxon>
    </lineage>
</organism>
<evidence type="ECO:0000313" key="3">
    <source>
        <dbReference type="Proteomes" id="UP000784294"/>
    </source>
</evidence>
<sequence length="142" mass="16007">MNRFRLDSSCFTLQSTRACGVGEKQPYRLVEMWGATDDDGESEGVPRSSQVGSCDAEENAARPVPDDDELDIWSSGDVGWSHPRRGSVRLREECRRGVSQFAERSAVMRNGSYRHYIAQSNCHRFEYLQNPLNVSLYKSAPA</sequence>
<evidence type="ECO:0000313" key="2">
    <source>
        <dbReference type="EMBL" id="VEL30319.1"/>
    </source>
</evidence>
<evidence type="ECO:0000256" key="1">
    <source>
        <dbReference type="SAM" id="MobiDB-lite"/>
    </source>
</evidence>
<dbReference type="Proteomes" id="UP000784294">
    <property type="component" value="Unassembled WGS sequence"/>
</dbReference>
<accession>A0A3S5CL80</accession>
<proteinExistence type="predicted"/>
<feature type="region of interest" description="Disordered" evidence="1">
    <location>
        <begin position="34"/>
        <end position="76"/>
    </location>
</feature>